<accession>A0A2M9CCM3</accession>
<dbReference type="EMBL" id="PGFE01000006">
    <property type="protein sequence ID" value="PJJ69076.1"/>
    <property type="molecule type" value="Genomic_DNA"/>
</dbReference>
<evidence type="ECO:0000256" key="1">
    <source>
        <dbReference type="SAM" id="MobiDB-lite"/>
    </source>
</evidence>
<evidence type="ECO:0000256" key="2">
    <source>
        <dbReference type="SAM" id="Phobius"/>
    </source>
</evidence>
<reference evidence="3 4" key="1">
    <citation type="submission" date="2017-11" db="EMBL/GenBank/DDBJ databases">
        <title>Genomic Encyclopedia of Archaeal and Bacterial Type Strains, Phase II (KMG-II): From Individual Species to Whole Genera.</title>
        <authorList>
            <person name="Goeker M."/>
        </authorList>
    </citation>
    <scope>NUCLEOTIDE SEQUENCE [LARGE SCALE GENOMIC DNA]</scope>
    <source>
        <strain evidence="3 4">DSM 25478</strain>
    </source>
</reference>
<sequence length="136" mass="14262">MSARAAATAPRPAVRRSDAAPARRQRPSLQVVRAPEESRSRLGFLVLCMSILAGALLCALLLNTAMANGSYSMSSYQVELGRVAQDTQTLQTQVEQARSALPASARALGMVEAQHPAMLSLADGTLLGVGEGETTP</sequence>
<feature type="compositionally biased region" description="Low complexity" evidence="1">
    <location>
        <begin position="1"/>
        <end position="12"/>
    </location>
</feature>
<keyword evidence="4" id="KW-1185">Reference proteome</keyword>
<protein>
    <recommendedName>
        <fullName evidence="5">Cell division protein FtsL</fullName>
    </recommendedName>
</protein>
<keyword evidence="2" id="KW-1133">Transmembrane helix</keyword>
<organism evidence="3 4">
    <name type="scientific">Sediminihabitans luteus</name>
    <dbReference type="NCBI Taxonomy" id="1138585"/>
    <lineage>
        <taxon>Bacteria</taxon>
        <taxon>Bacillati</taxon>
        <taxon>Actinomycetota</taxon>
        <taxon>Actinomycetes</taxon>
        <taxon>Micrococcales</taxon>
        <taxon>Cellulomonadaceae</taxon>
        <taxon>Sediminihabitans</taxon>
    </lineage>
</organism>
<proteinExistence type="predicted"/>
<feature type="region of interest" description="Disordered" evidence="1">
    <location>
        <begin position="1"/>
        <end position="33"/>
    </location>
</feature>
<name>A0A2M9CCM3_9CELL</name>
<keyword evidence="2" id="KW-0812">Transmembrane</keyword>
<feature type="transmembrane region" description="Helical" evidence="2">
    <location>
        <begin position="42"/>
        <end position="62"/>
    </location>
</feature>
<comment type="caution">
    <text evidence="3">The sequence shown here is derived from an EMBL/GenBank/DDBJ whole genome shotgun (WGS) entry which is preliminary data.</text>
</comment>
<keyword evidence="2" id="KW-0472">Membrane</keyword>
<evidence type="ECO:0000313" key="3">
    <source>
        <dbReference type="EMBL" id="PJJ69076.1"/>
    </source>
</evidence>
<evidence type="ECO:0000313" key="4">
    <source>
        <dbReference type="Proteomes" id="UP000231693"/>
    </source>
</evidence>
<dbReference type="RefSeq" id="WP_100424018.1">
    <property type="nucleotide sequence ID" value="NZ_BOOX01000008.1"/>
</dbReference>
<dbReference type="Proteomes" id="UP000231693">
    <property type="component" value="Unassembled WGS sequence"/>
</dbReference>
<dbReference type="AlphaFoldDB" id="A0A2M9CCM3"/>
<evidence type="ECO:0008006" key="5">
    <source>
        <dbReference type="Google" id="ProtNLM"/>
    </source>
</evidence>
<dbReference type="OrthoDB" id="5148572at2"/>
<gene>
    <name evidence="3" type="ORF">CLV28_2886</name>
</gene>